<gene>
    <name evidence="1" type="ORF">UFOVP83_18</name>
</gene>
<sequence>MTQHGMTAQSSADLMTFMAEKVSASKTGVDLLGFLLERQGERKDWFGFKEQRTLAVVLSFEMAKHHGNTMTPDQVTDYASKLCNSIYKKLIMEKP</sequence>
<organism evidence="1">
    <name type="scientific">uncultured Caudovirales phage</name>
    <dbReference type="NCBI Taxonomy" id="2100421"/>
    <lineage>
        <taxon>Viruses</taxon>
        <taxon>Duplodnaviria</taxon>
        <taxon>Heunggongvirae</taxon>
        <taxon>Uroviricota</taxon>
        <taxon>Caudoviricetes</taxon>
        <taxon>Peduoviridae</taxon>
        <taxon>Maltschvirus</taxon>
        <taxon>Maltschvirus maltsch</taxon>
    </lineage>
</organism>
<reference evidence="1" key="1">
    <citation type="submission" date="2020-05" db="EMBL/GenBank/DDBJ databases">
        <authorList>
            <person name="Chiriac C."/>
            <person name="Salcher M."/>
            <person name="Ghai R."/>
            <person name="Kavagutti S V."/>
        </authorList>
    </citation>
    <scope>NUCLEOTIDE SEQUENCE</scope>
</reference>
<protein>
    <submittedName>
        <fullName evidence="1">Uncharacterized protein</fullName>
    </submittedName>
</protein>
<name>A0A6J5TB17_9CAUD</name>
<dbReference type="EMBL" id="LR797826">
    <property type="protein sequence ID" value="CAB4242185.1"/>
    <property type="molecule type" value="Genomic_DNA"/>
</dbReference>
<proteinExistence type="predicted"/>
<accession>A0A6J5TB17</accession>
<evidence type="ECO:0000313" key="1">
    <source>
        <dbReference type="EMBL" id="CAB4242185.1"/>
    </source>
</evidence>